<evidence type="ECO:0000313" key="2">
    <source>
        <dbReference type="EMBL" id="ELT94498.1"/>
    </source>
</evidence>
<evidence type="ECO:0000313" key="4">
    <source>
        <dbReference type="Proteomes" id="UP000014760"/>
    </source>
</evidence>
<proteinExistence type="predicted"/>
<dbReference type="HOGENOM" id="CLU_582970_0_0_1"/>
<dbReference type="EMBL" id="AMQN01012262">
    <property type="status" value="NOT_ANNOTATED_CDS"/>
    <property type="molecule type" value="Genomic_DNA"/>
</dbReference>
<dbReference type="OrthoDB" id="6508428at2759"/>
<evidence type="ECO:0000313" key="3">
    <source>
        <dbReference type="EnsemblMetazoa" id="CapteP207643"/>
    </source>
</evidence>
<sequence>MESSLDELTRAAKSREGWRRLSKLAALRSPDDLVNGRVGEDWISDMTKEKMNERVIEVGKEWMRSLQSTELARKYAVEKEANQFLRRLEVWRGGESLSVCGERKTEEHVLLDCVRYEHLREEWRERWRVEKGDQDMMEGFWYKRQTNGGIVLYKRTQILRLDPDLTSSIPALGKCKGFKTAPSSPVHHPGFDGVTLHNNVSSKVNFASDIKTNTKVLLVVLSLSGILNQTWGAILPNIQGSPPVLLGGSQFGAGRRAPPDWLIIPMAFPVVNPIKSAAAEKDLHTPNAPKVEVNPFDLNGDGVSDKENPRLPFNENSNDDGNRGNIASEDSASKQRKEYPVMGKNSSTEQLTEDLIALNESANSNVEPFNTSQILNSTLDDTEDELTQENPEVEANPFDLNGDIAKSIYLSDLPFNEKPHGEKEESVSTEQVDPCRKNPCPKTTVQCLPTNALKLGRSCYVKNWKYVHH</sequence>
<evidence type="ECO:0000256" key="1">
    <source>
        <dbReference type="SAM" id="MobiDB-lite"/>
    </source>
</evidence>
<reference evidence="2 4" key="2">
    <citation type="journal article" date="2013" name="Nature">
        <title>Insights into bilaterian evolution from three spiralian genomes.</title>
        <authorList>
            <person name="Simakov O."/>
            <person name="Marletaz F."/>
            <person name="Cho S.J."/>
            <person name="Edsinger-Gonzales E."/>
            <person name="Havlak P."/>
            <person name="Hellsten U."/>
            <person name="Kuo D.H."/>
            <person name="Larsson T."/>
            <person name="Lv J."/>
            <person name="Arendt D."/>
            <person name="Savage R."/>
            <person name="Osoegawa K."/>
            <person name="de Jong P."/>
            <person name="Grimwood J."/>
            <person name="Chapman J.A."/>
            <person name="Shapiro H."/>
            <person name="Aerts A."/>
            <person name="Otillar R.P."/>
            <person name="Terry A.Y."/>
            <person name="Boore J.L."/>
            <person name="Grigoriev I.V."/>
            <person name="Lindberg D.R."/>
            <person name="Seaver E.C."/>
            <person name="Weisblat D.A."/>
            <person name="Putnam N.H."/>
            <person name="Rokhsar D.S."/>
        </authorList>
    </citation>
    <scope>NUCLEOTIDE SEQUENCE</scope>
    <source>
        <strain evidence="2 4">I ESC-2004</strain>
    </source>
</reference>
<organism evidence="2">
    <name type="scientific">Capitella teleta</name>
    <name type="common">Polychaete worm</name>
    <dbReference type="NCBI Taxonomy" id="283909"/>
    <lineage>
        <taxon>Eukaryota</taxon>
        <taxon>Metazoa</taxon>
        <taxon>Spiralia</taxon>
        <taxon>Lophotrochozoa</taxon>
        <taxon>Annelida</taxon>
        <taxon>Polychaeta</taxon>
        <taxon>Sedentaria</taxon>
        <taxon>Scolecida</taxon>
        <taxon>Capitellidae</taxon>
        <taxon>Capitella</taxon>
    </lineage>
</organism>
<keyword evidence="4" id="KW-1185">Reference proteome</keyword>
<feature type="region of interest" description="Disordered" evidence="1">
    <location>
        <begin position="283"/>
        <end position="348"/>
    </location>
</feature>
<dbReference type="Proteomes" id="UP000014760">
    <property type="component" value="Unassembled WGS sequence"/>
</dbReference>
<dbReference type="EnsemblMetazoa" id="CapteT207643">
    <property type="protein sequence ID" value="CapteP207643"/>
    <property type="gene ID" value="CapteG207643"/>
</dbReference>
<reference evidence="4" key="1">
    <citation type="submission" date="2012-12" db="EMBL/GenBank/DDBJ databases">
        <authorList>
            <person name="Hellsten U."/>
            <person name="Grimwood J."/>
            <person name="Chapman J.A."/>
            <person name="Shapiro H."/>
            <person name="Aerts A."/>
            <person name="Otillar R.P."/>
            <person name="Terry A.Y."/>
            <person name="Boore J.L."/>
            <person name="Simakov O."/>
            <person name="Marletaz F."/>
            <person name="Cho S.-J."/>
            <person name="Edsinger-Gonzales E."/>
            <person name="Havlak P."/>
            <person name="Kuo D.-H."/>
            <person name="Larsson T."/>
            <person name="Lv J."/>
            <person name="Arendt D."/>
            <person name="Savage R."/>
            <person name="Osoegawa K."/>
            <person name="de Jong P."/>
            <person name="Lindberg D.R."/>
            <person name="Seaver E.C."/>
            <person name="Weisblat D.A."/>
            <person name="Putnam N.H."/>
            <person name="Grigoriev I.V."/>
            <person name="Rokhsar D.S."/>
        </authorList>
    </citation>
    <scope>NUCLEOTIDE SEQUENCE</scope>
    <source>
        <strain evidence="4">I ESC-2004</strain>
    </source>
</reference>
<reference evidence="3" key="3">
    <citation type="submission" date="2015-06" db="UniProtKB">
        <authorList>
            <consortium name="EnsemblMetazoa"/>
        </authorList>
    </citation>
    <scope>IDENTIFICATION</scope>
</reference>
<dbReference type="AlphaFoldDB" id="R7TKY7"/>
<name>R7TKY7_CAPTE</name>
<protein>
    <submittedName>
        <fullName evidence="2 3">Uncharacterized protein</fullName>
    </submittedName>
</protein>
<accession>R7TKY7</accession>
<dbReference type="EMBL" id="KB309404">
    <property type="protein sequence ID" value="ELT94498.1"/>
    <property type="molecule type" value="Genomic_DNA"/>
</dbReference>
<gene>
    <name evidence="2" type="ORF">CAPTEDRAFT_207643</name>
</gene>